<sequence>MKITNRKAFHDYHILEFLEVGIELTGAEVKSVRLGRVELGQSFARIINGEIFLINVNIPVYLGVDPKTYAPTRSRKLLLHRSQIDSLIGKTSSQGITLVPVSLYDKNNLIKLQLGLGKSKKVFDKRKVIKERDHLRRVQQELRGKE</sequence>
<dbReference type="Pfam" id="PF01668">
    <property type="entry name" value="SmpB"/>
    <property type="match status" value="1"/>
</dbReference>
<dbReference type="NCBIfam" id="TIGR00086">
    <property type="entry name" value="smpB"/>
    <property type="match status" value="1"/>
</dbReference>
<dbReference type="InterPro" id="IPR023620">
    <property type="entry name" value="SmpB"/>
</dbReference>
<accession>A0A1F5MKH2</accession>
<name>A0A1F5MKH2_9BACT</name>
<dbReference type="PANTHER" id="PTHR30308:SF2">
    <property type="entry name" value="SSRA-BINDING PROTEIN"/>
    <property type="match status" value="1"/>
</dbReference>
<dbReference type="Proteomes" id="UP000178017">
    <property type="component" value="Unassembled WGS sequence"/>
</dbReference>
<dbReference type="AlphaFoldDB" id="A0A1F5MKH2"/>
<dbReference type="PANTHER" id="PTHR30308">
    <property type="entry name" value="TMRNA-BINDING COMPONENT OF TRANS-TRANSLATION TAGGING COMPLEX"/>
    <property type="match status" value="1"/>
</dbReference>
<evidence type="ECO:0000256" key="1">
    <source>
        <dbReference type="ARBA" id="ARBA00022490"/>
    </source>
</evidence>
<dbReference type="GO" id="GO:0070929">
    <property type="term" value="P:trans-translation"/>
    <property type="evidence" value="ECO:0007669"/>
    <property type="project" value="UniProtKB-UniRule"/>
</dbReference>
<dbReference type="GO" id="GO:0005829">
    <property type="term" value="C:cytosol"/>
    <property type="evidence" value="ECO:0007669"/>
    <property type="project" value="TreeGrafter"/>
</dbReference>
<comment type="similarity">
    <text evidence="3">Belongs to the SmpB family.</text>
</comment>
<dbReference type="GO" id="GO:0070930">
    <property type="term" value="P:trans-translation-dependent protein tagging"/>
    <property type="evidence" value="ECO:0007669"/>
    <property type="project" value="TreeGrafter"/>
</dbReference>
<reference evidence="4 5" key="1">
    <citation type="journal article" date="2016" name="Nat. Commun.">
        <title>Thousands of microbial genomes shed light on interconnected biogeochemical processes in an aquifer system.</title>
        <authorList>
            <person name="Anantharaman K."/>
            <person name="Brown C.T."/>
            <person name="Hug L.A."/>
            <person name="Sharon I."/>
            <person name="Castelle C.J."/>
            <person name="Probst A.J."/>
            <person name="Thomas B.C."/>
            <person name="Singh A."/>
            <person name="Wilkins M.J."/>
            <person name="Karaoz U."/>
            <person name="Brodie E.L."/>
            <person name="Williams K.H."/>
            <person name="Hubbard S.S."/>
            <person name="Banfield J.F."/>
        </authorList>
    </citation>
    <scope>NUCLEOTIDE SEQUENCE [LARGE SCALE GENOMIC DNA]</scope>
</reference>
<dbReference type="CDD" id="cd09294">
    <property type="entry name" value="SmpB"/>
    <property type="match status" value="1"/>
</dbReference>
<dbReference type="EMBL" id="MFDO01000002">
    <property type="protein sequence ID" value="OGE65874.1"/>
    <property type="molecule type" value="Genomic_DNA"/>
</dbReference>
<dbReference type="Gene3D" id="2.40.280.10">
    <property type="match status" value="1"/>
</dbReference>
<comment type="subcellular location">
    <subcellularLocation>
        <location evidence="3">Cytoplasm</location>
    </subcellularLocation>
    <text evidence="3">The tmRNA-SmpB complex associates with stalled 70S ribosomes.</text>
</comment>
<proteinExistence type="inferred from homology"/>
<dbReference type="SUPFAM" id="SSF74982">
    <property type="entry name" value="Small protein B (SmpB)"/>
    <property type="match status" value="1"/>
</dbReference>
<keyword evidence="1 3" id="KW-0963">Cytoplasm</keyword>
<evidence type="ECO:0000313" key="4">
    <source>
        <dbReference type="EMBL" id="OGE65874.1"/>
    </source>
</evidence>
<dbReference type="HAMAP" id="MF_00023">
    <property type="entry name" value="SmpB"/>
    <property type="match status" value="1"/>
</dbReference>
<comment type="function">
    <text evidence="3">Required for rescue of stalled ribosomes mediated by trans-translation. Binds to transfer-messenger RNA (tmRNA), required for stable association of tmRNA with ribosomes. tmRNA and SmpB together mimic tRNA shape, replacing the anticodon stem-loop with SmpB. tmRNA is encoded by the ssrA gene; the 2 termini fold to resemble tRNA(Ala) and it encodes a 'tag peptide', a short internal open reading frame. During trans-translation Ala-aminoacylated tmRNA acts like a tRNA, entering the A-site of stalled ribosomes, displacing the stalled mRNA. The ribosome then switches to translate the ORF on the tmRNA; the nascent peptide is terminated with the 'tag peptide' encoded by the tmRNA and targeted for degradation. The ribosome is freed to recommence translation, which seems to be the essential function of trans-translation.</text>
</comment>
<dbReference type="GO" id="GO:0003723">
    <property type="term" value="F:RNA binding"/>
    <property type="evidence" value="ECO:0007669"/>
    <property type="project" value="UniProtKB-UniRule"/>
</dbReference>
<dbReference type="InterPro" id="IPR000037">
    <property type="entry name" value="SsrA-bd_prot"/>
</dbReference>
<evidence type="ECO:0000256" key="2">
    <source>
        <dbReference type="ARBA" id="ARBA00022884"/>
    </source>
</evidence>
<comment type="caution">
    <text evidence="4">The sequence shown here is derived from an EMBL/GenBank/DDBJ whole genome shotgun (WGS) entry which is preliminary data.</text>
</comment>
<dbReference type="NCBIfam" id="NF003843">
    <property type="entry name" value="PRK05422.1"/>
    <property type="match status" value="1"/>
</dbReference>
<organism evidence="4 5">
    <name type="scientific">Candidatus Daviesbacteria bacterium RIFCSPLOWO2_01_FULL_40_24</name>
    <dbReference type="NCBI Taxonomy" id="1797787"/>
    <lineage>
        <taxon>Bacteria</taxon>
        <taxon>Candidatus Daviesiibacteriota</taxon>
    </lineage>
</organism>
<gene>
    <name evidence="3" type="primary">smpB</name>
    <name evidence="4" type="ORF">A3B49_03715</name>
</gene>
<evidence type="ECO:0000313" key="5">
    <source>
        <dbReference type="Proteomes" id="UP000178017"/>
    </source>
</evidence>
<protein>
    <recommendedName>
        <fullName evidence="3">SsrA-binding protein</fullName>
    </recommendedName>
    <alternativeName>
        <fullName evidence="3">Small protein B</fullName>
    </alternativeName>
</protein>
<keyword evidence="2 3" id="KW-0694">RNA-binding</keyword>
<evidence type="ECO:0000256" key="3">
    <source>
        <dbReference type="HAMAP-Rule" id="MF_00023"/>
    </source>
</evidence>